<dbReference type="EC" id="3.5.4.26" evidence="2"/>
<evidence type="ECO:0000313" key="4">
    <source>
        <dbReference type="EMBL" id="TGK91412.1"/>
    </source>
</evidence>
<dbReference type="AlphaFoldDB" id="A0A5F1Z2Q5"/>
<dbReference type="GO" id="GO:0008703">
    <property type="term" value="F:5-amino-6-(5-phosphoribosylamino)uracil reductase activity"/>
    <property type="evidence" value="ECO:0007669"/>
    <property type="project" value="InterPro"/>
</dbReference>
<dbReference type="SUPFAM" id="SSF53927">
    <property type="entry name" value="Cytidine deaminase-like"/>
    <property type="match status" value="1"/>
</dbReference>
<protein>
    <recommendedName>
        <fullName evidence="2">diaminohydroxyphosphoribosylaminopyrimidine deaminase</fullName>
        <ecNumber evidence="2">3.5.4.26</ecNumber>
    </recommendedName>
</protein>
<dbReference type="Proteomes" id="UP000297891">
    <property type="component" value="Unassembled WGS sequence"/>
</dbReference>
<dbReference type="SUPFAM" id="SSF53597">
    <property type="entry name" value="Dihydrofolate reductase-like"/>
    <property type="match status" value="1"/>
</dbReference>
<dbReference type="RefSeq" id="WP_135677117.1">
    <property type="nucleotide sequence ID" value="NZ_RQFP01000014.1"/>
</dbReference>
<comment type="caution">
    <text evidence="4">The sequence shown here is derived from an EMBL/GenBank/DDBJ whole genome shotgun (WGS) entry which is preliminary data.</text>
</comment>
<organism evidence="4 5">
    <name type="scientific">Leptospira brenneri</name>
    <dbReference type="NCBI Taxonomy" id="2023182"/>
    <lineage>
        <taxon>Bacteria</taxon>
        <taxon>Pseudomonadati</taxon>
        <taxon>Spirochaetota</taxon>
        <taxon>Spirochaetia</taxon>
        <taxon>Leptospirales</taxon>
        <taxon>Leptospiraceae</taxon>
        <taxon>Leptospira</taxon>
    </lineage>
</organism>
<gene>
    <name evidence="4" type="ORF">EHQ30_14400</name>
</gene>
<proteinExistence type="predicted"/>
<evidence type="ECO:0000256" key="1">
    <source>
        <dbReference type="ARBA" id="ARBA00004882"/>
    </source>
</evidence>
<dbReference type="Gene3D" id="3.40.430.10">
    <property type="entry name" value="Dihydrofolate Reductase, subunit A"/>
    <property type="match status" value="1"/>
</dbReference>
<feature type="domain" description="Bacterial bifunctional deaminase-reductase C-terminal" evidence="3">
    <location>
        <begin position="189"/>
        <end position="254"/>
    </location>
</feature>
<comment type="pathway">
    <text evidence="1">Cofactor biosynthesis; riboflavin biosynthesis; 5-amino-6-(D-ribitylamino)uracil from GTP: step 2/4.</text>
</comment>
<dbReference type="InterPro" id="IPR024072">
    <property type="entry name" value="DHFR-like_dom_sf"/>
</dbReference>
<dbReference type="InterPro" id="IPR016193">
    <property type="entry name" value="Cytidine_deaminase-like"/>
</dbReference>
<dbReference type="Gene3D" id="3.40.140.10">
    <property type="entry name" value="Cytidine Deaminase, domain 2"/>
    <property type="match status" value="1"/>
</dbReference>
<reference evidence="4" key="1">
    <citation type="journal article" date="2019" name="PLoS Negl. Trop. Dis.">
        <title>Revisiting the worldwide diversity of Leptospira species in the environment.</title>
        <authorList>
            <person name="Vincent A.T."/>
            <person name="Schiettekatte O."/>
            <person name="Bourhy P."/>
            <person name="Veyrier F.J."/>
            <person name="Picardeau M."/>
        </authorList>
    </citation>
    <scope>NUCLEOTIDE SEQUENCE [LARGE SCALE GENOMIC DNA]</scope>
    <source>
        <strain evidence="4">201800277</strain>
    </source>
</reference>
<evidence type="ECO:0000313" key="5">
    <source>
        <dbReference type="Proteomes" id="UP000297891"/>
    </source>
</evidence>
<dbReference type="InterPro" id="IPR002734">
    <property type="entry name" value="RibDG_C"/>
</dbReference>
<dbReference type="EMBL" id="RQFP01000014">
    <property type="protein sequence ID" value="TGK91412.1"/>
    <property type="molecule type" value="Genomic_DNA"/>
</dbReference>
<accession>A0A5F1Z2Q5</accession>
<dbReference type="OrthoDB" id="9800865at2"/>
<keyword evidence="5" id="KW-1185">Reference proteome</keyword>
<evidence type="ECO:0000259" key="3">
    <source>
        <dbReference type="Pfam" id="PF01872"/>
    </source>
</evidence>
<name>A0A5F1Z2Q5_9LEPT</name>
<dbReference type="Pfam" id="PF01872">
    <property type="entry name" value="RibD_C"/>
    <property type="match status" value="1"/>
</dbReference>
<dbReference type="GO" id="GO:0009231">
    <property type="term" value="P:riboflavin biosynthetic process"/>
    <property type="evidence" value="ECO:0007669"/>
    <property type="project" value="InterPro"/>
</dbReference>
<dbReference type="GO" id="GO:0008835">
    <property type="term" value="F:diaminohydroxyphosphoribosylaminopyrimidine deaminase activity"/>
    <property type="evidence" value="ECO:0007669"/>
    <property type="project" value="UniProtKB-EC"/>
</dbReference>
<evidence type="ECO:0000256" key="2">
    <source>
        <dbReference type="ARBA" id="ARBA00012766"/>
    </source>
</evidence>
<sequence length="449" mass="50808">MNAEKRKETYSLHSLLGFLAMGKTGANPPVSAVLTDTEGKVLSSAHTQTFGGNHAERELYSRYPKIPILDPKENSNLSSLGSQKNTNSIEFEISNSEKQDQIPSDQTILSVSLEPCTHFGKTPPCRDLVIERKPKEVKLGWKDPNPLVVSGDWSSYTKSGISVALDPMLAKVSLPYLQGFLTRIQTGRPWVWIKSATSKEGNFASFDKKKERVSSQEVDLYLQLLRAKVDAVAVGPGTILSDCPSLNFRITEEMVLSHKPGIRITELEPFFEAGSGLFSSILQFAKDTNQIHNLEENLYQPYRVFCLDPKKLPSDVFFANQQALTEKYGEKKCVFFIISDEITEEDVELERLIRPLSRFEGVYLRRNEGWKFLEILGELGINTLLCESGNFFPEFLEDEISDTDRIIEIRNEDKSFPDGIPFVFQNELLISEYQVGTNRIFIRKPERST</sequence>